<dbReference type="PANTHER" id="PTHR30633">
    <property type="entry name" value="CYTOCHROME C-552 RESPIRATORY NITRITE REDUCTASE"/>
    <property type="match status" value="1"/>
</dbReference>
<dbReference type="GO" id="GO:0019645">
    <property type="term" value="P:anaerobic electron transport chain"/>
    <property type="evidence" value="ECO:0007669"/>
    <property type="project" value="TreeGrafter"/>
</dbReference>
<evidence type="ECO:0000256" key="3">
    <source>
        <dbReference type="ARBA" id="ARBA00009288"/>
    </source>
</evidence>
<dbReference type="PANTHER" id="PTHR30633:SF0">
    <property type="entry name" value="CYTOCHROME C-552"/>
    <property type="match status" value="1"/>
</dbReference>
<evidence type="ECO:0000256" key="10">
    <source>
        <dbReference type="ARBA" id="ARBA00022982"/>
    </source>
</evidence>
<evidence type="ECO:0000256" key="4">
    <source>
        <dbReference type="ARBA" id="ARBA00011887"/>
    </source>
</evidence>
<proteinExistence type="inferred from homology"/>
<keyword evidence="14" id="KW-0472">Membrane</keyword>
<evidence type="ECO:0000256" key="5">
    <source>
        <dbReference type="ARBA" id="ARBA00022448"/>
    </source>
</evidence>
<evidence type="ECO:0000256" key="9">
    <source>
        <dbReference type="ARBA" id="ARBA00022837"/>
    </source>
</evidence>
<evidence type="ECO:0000256" key="1">
    <source>
        <dbReference type="ARBA" id="ARBA00001926"/>
    </source>
</evidence>
<evidence type="ECO:0000256" key="11">
    <source>
        <dbReference type="ARBA" id="ARBA00023002"/>
    </source>
</evidence>
<evidence type="ECO:0000256" key="12">
    <source>
        <dbReference type="ARBA" id="ARBA00023004"/>
    </source>
</evidence>
<dbReference type="Pfam" id="PF14537">
    <property type="entry name" value="Cytochrom_c3_2"/>
    <property type="match status" value="1"/>
</dbReference>
<sequence>MRTKWIAWAVVNVAVLATFTIGLIAPASNLPSESLKRAWLPGETTHGHYQIELDCDACHDPSGNSSEPSASDVMQDACISCHGEQLELANDTHPSKKFRDPVHADLLNIINAQDCLTCHREHVPDQTLNMGLTLPSDYCWHCHQDIGESRPSHVGMTHDTCATAGCHNYHDNRALYEKFLADHHGASDHIEGGRVPHRQTRETLSRSDWEMVALSLEQSDAPEPVETTPELLQDWQETAHAAAGVNCSMCHGGSESKTPTATPWNDHVAMETCQECHAKQVDTFVTGKHGMRLGAGMSPMNTAMARLPMHTSSGGQDAVHGGAAHAELTCNACHAGHRFDTKYAAAEACLNCHADDHSLAYADTAHAALWAAELDGSGEVNSGVSCATCHLPRLESGEGVFVNHDQNASLRPNETMAREVCLNCHSLEYSLSALADPQGKTQCYGNPPTQRTKSVEMAHEWFEQQEAKRRARQKRSP</sequence>
<dbReference type="GO" id="GO:0042279">
    <property type="term" value="F:nitrite reductase (cytochrome, ammonia-forming) activity"/>
    <property type="evidence" value="ECO:0007669"/>
    <property type="project" value="UniProtKB-EC"/>
</dbReference>
<evidence type="ECO:0000256" key="7">
    <source>
        <dbReference type="ARBA" id="ARBA00022723"/>
    </source>
</evidence>
<dbReference type="InterPro" id="IPR036280">
    <property type="entry name" value="Multihaem_cyt_sf"/>
</dbReference>
<comment type="subcellular location">
    <subcellularLocation>
        <location evidence="2">Cell envelope</location>
    </subcellularLocation>
</comment>
<evidence type="ECO:0000313" key="17">
    <source>
        <dbReference type="Proteomes" id="UP000316213"/>
    </source>
</evidence>
<dbReference type="EMBL" id="SJPM01000001">
    <property type="protein sequence ID" value="TWU04079.1"/>
    <property type="molecule type" value="Genomic_DNA"/>
</dbReference>
<reference evidence="16 17" key="1">
    <citation type="submission" date="2019-02" db="EMBL/GenBank/DDBJ databases">
        <title>Deep-cultivation of Planctomycetes and their phenomic and genomic characterization uncovers novel biology.</title>
        <authorList>
            <person name="Wiegand S."/>
            <person name="Jogler M."/>
            <person name="Boedeker C."/>
            <person name="Pinto D."/>
            <person name="Vollmers J."/>
            <person name="Rivas-Marin E."/>
            <person name="Kohn T."/>
            <person name="Peeters S.H."/>
            <person name="Heuer A."/>
            <person name="Rast P."/>
            <person name="Oberbeckmann S."/>
            <person name="Bunk B."/>
            <person name="Jeske O."/>
            <person name="Meyerdierks A."/>
            <person name="Storesund J.E."/>
            <person name="Kallscheuer N."/>
            <person name="Luecker S."/>
            <person name="Lage O.M."/>
            <person name="Pohl T."/>
            <person name="Merkel B.J."/>
            <person name="Hornburger P."/>
            <person name="Mueller R.-W."/>
            <person name="Bruemmer F."/>
            <person name="Labrenz M."/>
            <person name="Spormann A.M."/>
            <person name="Op Den Camp H."/>
            <person name="Overmann J."/>
            <person name="Amann R."/>
            <person name="Jetten M.S.M."/>
            <person name="Mascher T."/>
            <person name="Medema M.H."/>
            <person name="Devos D.P."/>
            <person name="Kaster A.-K."/>
            <person name="Ovreas L."/>
            <person name="Rohde M."/>
            <person name="Galperin M.Y."/>
            <person name="Jogler C."/>
        </authorList>
    </citation>
    <scope>NUCLEOTIDE SEQUENCE [LARGE SCALE GENOMIC DNA]</scope>
    <source>
        <strain evidence="16 17">Pla100</strain>
    </source>
</reference>
<dbReference type="Gene3D" id="1.10.780.10">
    <property type="entry name" value="Hydroxylamine Oxidoreductase, Chain A, domain 1"/>
    <property type="match status" value="1"/>
</dbReference>
<comment type="cofactor">
    <cofactor evidence="1">
        <name>heme c</name>
        <dbReference type="ChEBI" id="CHEBI:61717"/>
    </cofactor>
</comment>
<evidence type="ECO:0000256" key="14">
    <source>
        <dbReference type="SAM" id="Phobius"/>
    </source>
</evidence>
<dbReference type="InterPro" id="IPR012286">
    <property type="entry name" value="Tetrahaem_cytochrome"/>
</dbReference>
<organism evidence="16 17">
    <name type="scientific">Neorhodopirellula pilleata</name>
    <dbReference type="NCBI Taxonomy" id="2714738"/>
    <lineage>
        <taxon>Bacteria</taxon>
        <taxon>Pseudomonadati</taxon>
        <taxon>Planctomycetota</taxon>
        <taxon>Planctomycetia</taxon>
        <taxon>Pirellulales</taxon>
        <taxon>Pirellulaceae</taxon>
        <taxon>Neorhodopirellula</taxon>
    </lineage>
</organism>
<name>A0A5C6AY19_9BACT</name>
<dbReference type="Gene3D" id="1.10.1130.10">
    <property type="entry name" value="Flavocytochrome C3, Chain A"/>
    <property type="match status" value="2"/>
</dbReference>
<evidence type="ECO:0000256" key="2">
    <source>
        <dbReference type="ARBA" id="ARBA00004196"/>
    </source>
</evidence>
<feature type="transmembrane region" description="Helical" evidence="14">
    <location>
        <begin position="6"/>
        <end position="27"/>
    </location>
</feature>
<gene>
    <name evidence="16" type="ORF">Pla100_10150</name>
</gene>
<comment type="caution">
    <text evidence="16">The sequence shown here is derived from an EMBL/GenBank/DDBJ whole genome shotgun (WGS) entry which is preliminary data.</text>
</comment>
<keyword evidence="14" id="KW-0812">Transmembrane</keyword>
<dbReference type="GO" id="GO:0030288">
    <property type="term" value="C:outer membrane-bounded periplasmic space"/>
    <property type="evidence" value="ECO:0007669"/>
    <property type="project" value="TreeGrafter"/>
</dbReference>
<keyword evidence="17" id="KW-1185">Reference proteome</keyword>
<dbReference type="Proteomes" id="UP000316213">
    <property type="component" value="Unassembled WGS sequence"/>
</dbReference>
<keyword evidence="8" id="KW-0732">Signal</keyword>
<dbReference type="EC" id="1.7.2.2" evidence="4"/>
<keyword evidence="7" id="KW-0479">Metal-binding</keyword>
<evidence type="ECO:0000259" key="15">
    <source>
        <dbReference type="Pfam" id="PF14537"/>
    </source>
</evidence>
<dbReference type="GO" id="GO:0046872">
    <property type="term" value="F:metal ion binding"/>
    <property type="evidence" value="ECO:0007669"/>
    <property type="project" value="UniProtKB-KW"/>
</dbReference>
<keyword evidence="9" id="KW-0106">Calcium</keyword>
<keyword evidence="11" id="KW-0560">Oxidoreductase</keyword>
<dbReference type="SUPFAM" id="SSF48695">
    <property type="entry name" value="Multiheme cytochromes"/>
    <property type="match status" value="1"/>
</dbReference>
<dbReference type="OrthoDB" id="234670at2"/>
<dbReference type="InterPro" id="IPR003321">
    <property type="entry name" value="Cyt_c552"/>
</dbReference>
<evidence type="ECO:0000256" key="8">
    <source>
        <dbReference type="ARBA" id="ARBA00022729"/>
    </source>
</evidence>
<dbReference type="GO" id="GO:0020037">
    <property type="term" value="F:heme binding"/>
    <property type="evidence" value="ECO:0007669"/>
    <property type="project" value="TreeGrafter"/>
</dbReference>
<accession>A0A5C6AY19</accession>
<keyword evidence="5" id="KW-0813">Transport</keyword>
<dbReference type="RefSeq" id="WP_146576465.1">
    <property type="nucleotide sequence ID" value="NZ_SJPM01000001.1"/>
</dbReference>
<keyword evidence="12" id="KW-0408">Iron</keyword>
<comment type="similarity">
    <text evidence="3">Belongs to the cytochrome c-552 family.</text>
</comment>
<keyword evidence="10" id="KW-0249">Electron transport</keyword>
<feature type="domain" description="Tetrahaem cytochrome" evidence="15">
    <location>
        <begin position="48"/>
        <end position="144"/>
    </location>
</feature>
<protein>
    <recommendedName>
        <fullName evidence="4">nitrite reductase (cytochrome; ammonia-forming)</fullName>
        <ecNumber evidence="4">1.7.2.2</ecNumber>
    </recommendedName>
</protein>
<evidence type="ECO:0000256" key="13">
    <source>
        <dbReference type="ARBA" id="ARBA00049131"/>
    </source>
</evidence>
<keyword evidence="14" id="KW-1133">Transmembrane helix</keyword>
<keyword evidence="6" id="KW-0349">Heme</keyword>
<comment type="catalytic activity">
    <reaction evidence="13">
        <text>6 Fe(III)-[cytochrome c] + NH4(+) + 2 H2O = 6 Fe(II)-[cytochrome c] + nitrite + 8 H(+)</text>
        <dbReference type="Rhea" id="RHEA:13089"/>
        <dbReference type="Rhea" id="RHEA-COMP:10350"/>
        <dbReference type="Rhea" id="RHEA-COMP:14399"/>
        <dbReference type="ChEBI" id="CHEBI:15377"/>
        <dbReference type="ChEBI" id="CHEBI:15378"/>
        <dbReference type="ChEBI" id="CHEBI:16301"/>
        <dbReference type="ChEBI" id="CHEBI:28938"/>
        <dbReference type="ChEBI" id="CHEBI:29033"/>
        <dbReference type="ChEBI" id="CHEBI:29034"/>
        <dbReference type="EC" id="1.7.2.2"/>
    </reaction>
</comment>
<evidence type="ECO:0000313" key="16">
    <source>
        <dbReference type="EMBL" id="TWU04079.1"/>
    </source>
</evidence>
<dbReference type="AlphaFoldDB" id="A0A5C6AY19"/>
<evidence type="ECO:0000256" key="6">
    <source>
        <dbReference type="ARBA" id="ARBA00022617"/>
    </source>
</evidence>